<feature type="compositionally biased region" description="Basic and acidic residues" evidence="1">
    <location>
        <begin position="314"/>
        <end position="323"/>
    </location>
</feature>
<name>A0A239ZNL2_9STAP</name>
<dbReference type="EMBL" id="LT906462">
    <property type="protein sequence ID" value="SNV72539.1"/>
    <property type="molecule type" value="Genomic_DNA"/>
</dbReference>
<feature type="transmembrane region" description="Helical" evidence="2">
    <location>
        <begin position="112"/>
        <end position="142"/>
    </location>
</feature>
<feature type="compositionally biased region" description="Polar residues" evidence="1">
    <location>
        <begin position="196"/>
        <end position="208"/>
    </location>
</feature>
<feature type="compositionally biased region" description="Basic and acidic residues" evidence="1">
    <location>
        <begin position="283"/>
        <end position="300"/>
    </location>
</feature>
<evidence type="ECO:0000313" key="4">
    <source>
        <dbReference type="EMBL" id="SNV72539.1"/>
    </source>
</evidence>
<feature type="transmembrane region" description="Helical" evidence="2">
    <location>
        <begin position="83"/>
        <end position="106"/>
    </location>
</feature>
<keyword evidence="5" id="KW-1185">Reference proteome</keyword>
<proteinExistence type="predicted"/>
<organism evidence="4 5">
    <name type="scientific">Mammaliicoccus stepanovicii</name>
    <dbReference type="NCBI Taxonomy" id="643214"/>
    <lineage>
        <taxon>Bacteria</taxon>
        <taxon>Bacillati</taxon>
        <taxon>Bacillota</taxon>
        <taxon>Bacilli</taxon>
        <taxon>Bacillales</taxon>
        <taxon>Staphylococcaceae</taxon>
        <taxon>Mammaliicoccus</taxon>
    </lineage>
</organism>
<evidence type="ECO:0000259" key="3">
    <source>
        <dbReference type="Pfam" id="PF13273"/>
    </source>
</evidence>
<reference evidence="4 5" key="1">
    <citation type="submission" date="2017-06" db="EMBL/GenBank/DDBJ databases">
        <authorList>
            <consortium name="Pathogen Informatics"/>
        </authorList>
    </citation>
    <scope>NUCLEOTIDE SEQUENCE [LARGE SCALE GENOMIC DNA]</scope>
    <source>
        <strain evidence="4 5">NCTC13839</strain>
    </source>
</reference>
<dbReference type="KEGG" id="sste:SAMEA4384403_1721"/>
<accession>A0A239ZNL2</accession>
<protein>
    <submittedName>
        <fullName evidence="4">Membrane protein</fullName>
    </submittedName>
</protein>
<feature type="compositionally biased region" description="Basic and acidic residues" evidence="1">
    <location>
        <begin position="181"/>
        <end position="192"/>
    </location>
</feature>
<feature type="compositionally biased region" description="Basic residues" evidence="1">
    <location>
        <begin position="216"/>
        <end position="226"/>
    </location>
</feature>
<keyword evidence="2" id="KW-0812">Transmembrane</keyword>
<sequence length="323" mass="38171">MSSYVEHVKQPVGRGFEKFFGWLAWIIVLGVTVLSLFAALVLLNNPTNLNKLETLIDQLKINVQSNGQFLSSAEIALNIQNGIWLFIIYLIIVLIFAFIGLVLIRWRIFSALLFLILAIVTLPLVIVLVPLLFFIVSILLFVRKDKVLPIQDRAHPRQHFDEREAYNEQVRPLPRQPQYRNNEENEFSHKEEVPEESNTNDSIEQTETANHEILSRSKKHQKQHKPQKQEEITEEEVNESDDLNYGEQDNIGQRQESPYNYQTTQADDYQVQTEKQKRKKEKKEKPNATIERRKNYEKRMKQQNKYFEDEEKYLEEKVKKEEE</sequence>
<dbReference type="AlphaFoldDB" id="A0A239ZNL2"/>
<evidence type="ECO:0000256" key="1">
    <source>
        <dbReference type="SAM" id="MobiDB-lite"/>
    </source>
</evidence>
<dbReference type="Proteomes" id="UP000242084">
    <property type="component" value="Chromosome 1"/>
</dbReference>
<dbReference type="OrthoDB" id="2418142at2"/>
<keyword evidence="2" id="KW-0472">Membrane</keyword>
<feature type="compositionally biased region" description="Polar residues" evidence="1">
    <location>
        <begin position="250"/>
        <end position="273"/>
    </location>
</feature>
<dbReference type="InterPro" id="IPR025273">
    <property type="entry name" value="DUF4064"/>
</dbReference>
<evidence type="ECO:0000313" key="5">
    <source>
        <dbReference type="Proteomes" id="UP000242084"/>
    </source>
</evidence>
<dbReference type="RefSeq" id="WP_095088640.1">
    <property type="nucleotide sequence ID" value="NZ_BMDM01000004.1"/>
</dbReference>
<gene>
    <name evidence="4" type="ORF">SAMEA4384403_01721</name>
</gene>
<dbReference type="Pfam" id="PF13273">
    <property type="entry name" value="DUF4064"/>
    <property type="match status" value="1"/>
</dbReference>
<feature type="compositionally biased region" description="Acidic residues" evidence="1">
    <location>
        <begin position="232"/>
        <end position="244"/>
    </location>
</feature>
<feature type="domain" description="DUF4064" evidence="3">
    <location>
        <begin position="15"/>
        <end position="123"/>
    </location>
</feature>
<feature type="region of interest" description="Disordered" evidence="1">
    <location>
        <begin position="159"/>
        <end position="323"/>
    </location>
</feature>
<keyword evidence="2" id="KW-1133">Transmembrane helix</keyword>
<evidence type="ECO:0000256" key="2">
    <source>
        <dbReference type="SAM" id="Phobius"/>
    </source>
</evidence>
<feature type="transmembrane region" description="Helical" evidence="2">
    <location>
        <begin position="20"/>
        <end position="43"/>
    </location>
</feature>